<dbReference type="AlphaFoldDB" id="A0A0G1TVT2"/>
<name>A0A0G1TVT2_9BACT</name>
<evidence type="ECO:0000313" key="2">
    <source>
        <dbReference type="Proteomes" id="UP000034739"/>
    </source>
</evidence>
<proteinExistence type="predicted"/>
<dbReference type="EMBL" id="LCOY01000065">
    <property type="protein sequence ID" value="KKU85967.1"/>
    <property type="molecule type" value="Genomic_DNA"/>
</dbReference>
<evidence type="ECO:0000313" key="1">
    <source>
        <dbReference type="EMBL" id="KKU85967.1"/>
    </source>
</evidence>
<dbReference type="Proteomes" id="UP000034739">
    <property type="component" value="Unassembled WGS sequence"/>
</dbReference>
<reference evidence="1 2" key="1">
    <citation type="journal article" date="2015" name="Nature">
        <title>rRNA introns, odd ribosomes, and small enigmatic genomes across a large radiation of phyla.</title>
        <authorList>
            <person name="Brown C.T."/>
            <person name="Hug L.A."/>
            <person name="Thomas B.C."/>
            <person name="Sharon I."/>
            <person name="Castelle C.J."/>
            <person name="Singh A."/>
            <person name="Wilkins M.J."/>
            <person name="Williams K.H."/>
            <person name="Banfield J.F."/>
        </authorList>
    </citation>
    <scope>NUCLEOTIDE SEQUENCE [LARGE SCALE GENOMIC DNA]</scope>
</reference>
<comment type="caution">
    <text evidence="1">The sequence shown here is derived from an EMBL/GenBank/DDBJ whole genome shotgun (WGS) entry which is preliminary data.</text>
</comment>
<gene>
    <name evidence="1" type="ORF">UY16_C0065G0010</name>
</gene>
<organism evidence="1 2">
    <name type="scientific">Candidatus Gottesmanbacteria bacterium GW2011_GWA2_47_9</name>
    <dbReference type="NCBI Taxonomy" id="1618445"/>
    <lineage>
        <taxon>Bacteria</taxon>
        <taxon>Candidatus Gottesmaniibacteriota</taxon>
    </lineage>
</organism>
<accession>A0A0G1TVT2</accession>
<protein>
    <submittedName>
        <fullName evidence="1">Uncharacterized protein</fullName>
    </submittedName>
</protein>
<sequence>MGNGKEDELKRLAQAAAERQGVITAQQEKVRKQLEGYTNAAVAKYDAQCKQYETLGKNLLTSVVIPWWQEFQSSELFAQLRGALAGKSWFRLNVSDPIQYFWPTDALSDLREQQGHRGKACDILTWVIVDDYKRNGRDIAENIRERGTAYTEETWHATAHVESFGDGENLYFSRWPEQGAGWAFAMTSRSYDVPISASIDTGRPRGIHPLVLIEFAGQIQSGHAWDVLEASFQRNLREE</sequence>